<keyword evidence="6" id="KW-0961">Cell wall biogenesis/degradation</keyword>
<name>A0A1G1YL43_9BACT</name>
<dbReference type="GO" id="GO:0008360">
    <property type="term" value="P:regulation of cell shape"/>
    <property type="evidence" value="ECO:0007669"/>
    <property type="project" value="UniProtKB-KW"/>
</dbReference>
<reference evidence="11 12" key="1">
    <citation type="journal article" date="2016" name="Nat. Commun.">
        <title>Thousands of microbial genomes shed light on interconnected biogeochemical processes in an aquifer system.</title>
        <authorList>
            <person name="Anantharaman K."/>
            <person name="Brown C.T."/>
            <person name="Hug L.A."/>
            <person name="Sharon I."/>
            <person name="Castelle C.J."/>
            <person name="Probst A.J."/>
            <person name="Thomas B.C."/>
            <person name="Singh A."/>
            <person name="Wilkins M.J."/>
            <person name="Karaoz U."/>
            <person name="Brodie E.L."/>
            <person name="Williams K.H."/>
            <person name="Hubbard S.S."/>
            <person name="Banfield J.F."/>
        </authorList>
    </citation>
    <scope>NUCLEOTIDE SEQUENCE [LARGE SCALE GENOMIC DNA]</scope>
</reference>
<evidence type="ECO:0000256" key="5">
    <source>
        <dbReference type="ARBA" id="ARBA00022984"/>
    </source>
</evidence>
<dbReference type="InterPro" id="IPR018044">
    <property type="entry name" value="Peptidase_S11"/>
</dbReference>
<sequence>MFELLVNLILTSLFLQAQAQEQLTVKGLTSIEYRLPQAEIKKLQQTAPQKYNNSGSLGVAVSAQSVLVADEKTGKVLYEKNSQEIRTIASLTKLMTALVFLDHNPGWSSEIKILEADYHDGGISYLIAGELVSVRDLFYASLVSSSNEATAALARSTGLNNADFVKAMNRKAEQLGLVSTFFADVTGLSNDNKSTAADLAIMSQVAFLNSDINQAASLETYDLNIINKGLIRNIKSTDKILNQAFGLADKIYQVEAGKTGYLEAAGYNFASRVSDNSDRKILVVVLGSETALSRFADTKSLAYWVFNNYQW</sequence>
<feature type="domain" description="Peptidase S11 D-alanyl-D-alanine carboxypeptidase A N-terminal" evidence="10">
    <location>
        <begin position="60"/>
        <end position="288"/>
    </location>
</feature>
<evidence type="ECO:0000313" key="12">
    <source>
        <dbReference type="Proteomes" id="UP000177376"/>
    </source>
</evidence>
<dbReference type="Gene3D" id="3.40.710.10">
    <property type="entry name" value="DD-peptidase/beta-lactamase superfamily"/>
    <property type="match status" value="1"/>
</dbReference>
<dbReference type="GO" id="GO:0009252">
    <property type="term" value="P:peptidoglycan biosynthetic process"/>
    <property type="evidence" value="ECO:0007669"/>
    <property type="project" value="UniProtKB-KW"/>
</dbReference>
<feature type="active site" description="Acyl-ester intermediate" evidence="7">
    <location>
        <position position="90"/>
    </location>
</feature>
<feature type="binding site" evidence="8">
    <location>
        <position position="258"/>
    </location>
    <ligand>
        <name>substrate</name>
    </ligand>
</feature>
<accession>A0A1G1YL43</accession>
<protein>
    <recommendedName>
        <fullName evidence="10">Peptidase S11 D-alanyl-D-alanine carboxypeptidase A N-terminal domain-containing protein</fullName>
    </recommendedName>
</protein>
<comment type="caution">
    <text evidence="11">The sequence shown here is derived from an EMBL/GenBank/DDBJ whole genome shotgun (WGS) entry which is preliminary data.</text>
</comment>
<keyword evidence="2" id="KW-0732">Signal</keyword>
<dbReference type="Pfam" id="PF00768">
    <property type="entry name" value="Peptidase_S11"/>
    <property type="match status" value="1"/>
</dbReference>
<comment type="similarity">
    <text evidence="1 9">Belongs to the peptidase S11 family.</text>
</comment>
<dbReference type="GO" id="GO:0071555">
    <property type="term" value="P:cell wall organization"/>
    <property type="evidence" value="ECO:0007669"/>
    <property type="project" value="UniProtKB-KW"/>
</dbReference>
<dbReference type="EMBL" id="MHIM01000006">
    <property type="protein sequence ID" value="OGY53068.1"/>
    <property type="molecule type" value="Genomic_DNA"/>
</dbReference>
<keyword evidence="4" id="KW-0133">Cell shape</keyword>
<evidence type="ECO:0000256" key="4">
    <source>
        <dbReference type="ARBA" id="ARBA00022960"/>
    </source>
</evidence>
<feature type="active site" evidence="7">
    <location>
        <position position="145"/>
    </location>
</feature>
<dbReference type="SUPFAM" id="SSF56601">
    <property type="entry name" value="beta-lactamase/transpeptidase-like"/>
    <property type="match status" value="1"/>
</dbReference>
<proteinExistence type="inferred from homology"/>
<gene>
    <name evidence="11" type="ORF">A3A02_03105</name>
</gene>
<evidence type="ECO:0000256" key="8">
    <source>
        <dbReference type="PIRSR" id="PIRSR618044-2"/>
    </source>
</evidence>
<evidence type="ECO:0000313" key="11">
    <source>
        <dbReference type="EMBL" id="OGY53068.1"/>
    </source>
</evidence>
<evidence type="ECO:0000256" key="9">
    <source>
        <dbReference type="RuleBase" id="RU004016"/>
    </source>
</evidence>
<evidence type="ECO:0000259" key="10">
    <source>
        <dbReference type="Pfam" id="PF00768"/>
    </source>
</evidence>
<dbReference type="PANTHER" id="PTHR21581">
    <property type="entry name" value="D-ALANYL-D-ALANINE CARBOXYPEPTIDASE"/>
    <property type="match status" value="1"/>
</dbReference>
<evidence type="ECO:0000256" key="6">
    <source>
        <dbReference type="ARBA" id="ARBA00023316"/>
    </source>
</evidence>
<dbReference type="PANTHER" id="PTHR21581:SF6">
    <property type="entry name" value="TRAFFICKING PROTEIN PARTICLE COMPLEX SUBUNIT 12"/>
    <property type="match status" value="1"/>
</dbReference>
<keyword evidence="3" id="KW-0378">Hydrolase</keyword>
<dbReference type="InterPro" id="IPR012338">
    <property type="entry name" value="Beta-lactam/transpept-like"/>
</dbReference>
<organism evidence="11 12">
    <name type="scientific">Candidatus Buchananbacteria bacterium RIFCSPLOWO2_01_FULL_39_33</name>
    <dbReference type="NCBI Taxonomy" id="1797543"/>
    <lineage>
        <taxon>Bacteria</taxon>
        <taxon>Candidatus Buchananiibacteriota</taxon>
    </lineage>
</organism>
<dbReference type="GO" id="GO:0009002">
    <property type="term" value="F:serine-type D-Ala-D-Ala carboxypeptidase activity"/>
    <property type="evidence" value="ECO:0007669"/>
    <property type="project" value="InterPro"/>
</dbReference>
<dbReference type="AlphaFoldDB" id="A0A1G1YL43"/>
<feature type="active site" description="Proton acceptor" evidence="7">
    <location>
        <position position="93"/>
    </location>
</feature>
<evidence type="ECO:0000256" key="1">
    <source>
        <dbReference type="ARBA" id="ARBA00007164"/>
    </source>
</evidence>
<evidence type="ECO:0000256" key="7">
    <source>
        <dbReference type="PIRSR" id="PIRSR618044-1"/>
    </source>
</evidence>
<evidence type="ECO:0000256" key="3">
    <source>
        <dbReference type="ARBA" id="ARBA00022801"/>
    </source>
</evidence>
<dbReference type="PRINTS" id="PR00725">
    <property type="entry name" value="DADACBPTASE1"/>
</dbReference>
<dbReference type="GO" id="GO:0006508">
    <property type="term" value="P:proteolysis"/>
    <property type="evidence" value="ECO:0007669"/>
    <property type="project" value="InterPro"/>
</dbReference>
<evidence type="ECO:0000256" key="2">
    <source>
        <dbReference type="ARBA" id="ARBA00022729"/>
    </source>
</evidence>
<dbReference type="Proteomes" id="UP000177376">
    <property type="component" value="Unassembled WGS sequence"/>
</dbReference>
<dbReference type="InterPro" id="IPR001967">
    <property type="entry name" value="Peptidase_S11_N"/>
</dbReference>
<keyword evidence="5" id="KW-0573">Peptidoglycan synthesis</keyword>